<evidence type="ECO:0000313" key="2">
    <source>
        <dbReference type="Proteomes" id="UP000053593"/>
    </source>
</evidence>
<name>A0A0D0C2I0_9AGAR</name>
<proteinExistence type="predicted"/>
<sequence>MRMGFTTWRCTGFSRLVKWLDGGVSSVTSSIRFATRLEERHLCYRIIINSFRVYNVPANPPHSWSYVWLPTGSLTVLISWSSCIRQLDASYVAALFDTYYHTIDAIPLTFFFLSKETGTVLRFRVD</sequence>
<protein>
    <submittedName>
        <fullName evidence="1">Uncharacterized protein</fullName>
    </submittedName>
</protein>
<evidence type="ECO:0000313" key="1">
    <source>
        <dbReference type="EMBL" id="KIK62326.1"/>
    </source>
</evidence>
<dbReference type="AlphaFoldDB" id="A0A0D0C2I0"/>
<dbReference type="HOGENOM" id="CLU_1981818_0_0_1"/>
<keyword evidence="2" id="KW-1185">Reference proteome</keyword>
<dbReference type="Proteomes" id="UP000053593">
    <property type="component" value="Unassembled WGS sequence"/>
</dbReference>
<reference evidence="1 2" key="1">
    <citation type="submission" date="2014-04" db="EMBL/GenBank/DDBJ databases">
        <title>Evolutionary Origins and Diversification of the Mycorrhizal Mutualists.</title>
        <authorList>
            <consortium name="DOE Joint Genome Institute"/>
            <consortium name="Mycorrhizal Genomics Consortium"/>
            <person name="Kohler A."/>
            <person name="Kuo A."/>
            <person name="Nagy L.G."/>
            <person name="Floudas D."/>
            <person name="Copeland A."/>
            <person name="Barry K.W."/>
            <person name="Cichocki N."/>
            <person name="Veneault-Fourrey C."/>
            <person name="LaButti K."/>
            <person name="Lindquist E.A."/>
            <person name="Lipzen A."/>
            <person name="Lundell T."/>
            <person name="Morin E."/>
            <person name="Murat C."/>
            <person name="Riley R."/>
            <person name="Ohm R."/>
            <person name="Sun H."/>
            <person name="Tunlid A."/>
            <person name="Henrissat B."/>
            <person name="Grigoriev I.V."/>
            <person name="Hibbett D.S."/>
            <person name="Martin F."/>
        </authorList>
    </citation>
    <scope>NUCLEOTIDE SEQUENCE [LARGE SCALE GENOMIC DNA]</scope>
    <source>
        <strain evidence="1 2">FD-317 M1</strain>
    </source>
</reference>
<gene>
    <name evidence="1" type="ORF">GYMLUDRAFT_556204</name>
</gene>
<accession>A0A0D0C2I0</accession>
<organism evidence="1 2">
    <name type="scientific">Collybiopsis luxurians FD-317 M1</name>
    <dbReference type="NCBI Taxonomy" id="944289"/>
    <lineage>
        <taxon>Eukaryota</taxon>
        <taxon>Fungi</taxon>
        <taxon>Dikarya</taxon>
        <taxon>Basidiomycota</taxon>
        <taxon>Agaricomycotina</taxon>
        <taxon>Agaricomycetes</taxon>
        <taxon>Agaricomycetidae</taxon>
        <taxon>Agaricales</taxon>
        <taxon>Marasmiineae</taxon>
        <taxon>Omphalotaceae</taxon>
        <taxon>Collybiopsis</taxon>
        <taxon>Collybiopsis luxurians</taxon>
    </lineage>
</organism>
<dbReference type="EMBL" id="KN834768">
    <property type="protein sequence ID" value="KIK62326.1"/>
    <property type="molecule type" value="Genomic_DNA"/>
</dbReference>